<evidence type="ECO:0000256" key="1">
    <source>
        <dbReference type="PROSITE-ProRule" id="PRU00339"/>
    </source>
</evidence>
<name>A0A5R9G2R9_9BACL</name>
<evidence type="ECO:0000313" key="2">
    <source>
        <dbReference type="EMBL" id="TLS50652.1"/>
    </source>
</evidence>
<sequence>MEFERQEREREVRELLDRGYDLFKNGDYEQARAVYAKAVELAPRSAEAHAWLAAAYGRLIDEAWNLKDKIKLLPLLEEEIATALDIDPALPLARRMYGAKLLNTPDMLGGDPAAAAVEFRYCIEKGMDDADIWVFLAECYLKSDEPEQAITALREALAREPQHEQALRWLEETRKTQE</sequence>
<reference evidence="2 3" key="1">
    <citation type="submission" date="2019-05" db="EMBL/GenBank/DDBJ databases">
        <authorList>
            <person name="Narsing Rao M.P."/>
            <person name="Li W.J."/>
        </authorList>
    </citation>
    <scope>NUCLEOTIDE SEQUENCE [LARGE SCALE GENOMIC DNA]</scope>
    <source>
        <strain evidence="2 3">SYSU_K30003</strain>
    </source>
</reference>
<feature type="repeat" description="TPR" evidence="1">
    <location>
        <begin position="130"/>
        <end position="163"/>
    </location>
</feature>
<dbReference type="OrthoDB" id="9803739at2"/>
<accession>A0A5R9G2R9</accession>
<dbReference type="RefSeq" id="WP_138195684.1">
    <property type="nucleotide sequence ID" value="NZ_VCIW01000013.1"/>
</dbReference>
<evidence type="ECO:0000313" key="3">
    <source>
        <dbReference type="Proteomes" id="UP000309676"/>
    </source>
</evidence>
<dbReference type="PROSITE" id="PS50005">
    <property type="entry name" value="TPR"/>
    <property type="match status" value="2"/>
</dbReference>
<dbReference type="SUPFAM" id="SSF48452">
    <property type="entry name" value="TPR-like"/>
    <property type="match status" value="1"/>
</dbReference>
<keyword evidence="1" id="KW-0802">TPR repeat</keyword>
<dbReference type="Gene3D" id="1.25.40.10">
    <property type="entry name" value="Tetratricopeptide repeat domain"/>
    <property type="match status" value="2"/>
</dbReference>
<dbReference type="Pfam" id="PF13414">
    <property type="entry name" value="TPR_11"/>
    <property type="match status" value="1"/>
</dbReference>
<dbReference type="InterPro" id="IPR019734">
    <property type="entry name" value="TPR_rpt"/>
</dbReference>
<dbReference type="Proteomes" id="UP000309676">
    <property type="component" value="Unassembled WGS sequence"/>
</dbReference>
<dbReference type="SMART" id="SM00028">
    <property type="entry name" value="TPR"/>
    <property type="match status" value="2"/>
</dbReference>
<feature type="repeat" description="TPR" evidence="1">
    <location>
        <begin position="12"/>
        <end position="45"/>
    </location>
</feature>
<dbReference type="InterPro" id="IPR011990">
    <property type="entry name" value="TPR-like_helical_dom_sf"/>
</dbReference>
<comment type="caution">
    <text evidence="2">The sequence shown here is derived from an EMBL/GenBank/DDBJ whole genome shotgun (WGS) entry which is preliminary data.</text>
</comment>
<proteinExistence type="predicted"/>
<dbReference type="EMBL" id="VCIW01000013">
    <property type="protein sequence ID" value="TLS50652.1"/>
    <property type="molecule type" value="Genomic_DNA"/>
</dbReference>
<gene>
    <name evidence="2" type="ORF">FE782_18270</name>
</gene>
<organism evidence="2 3">
    <name type="scientific">Paenibacillus antri</name>
    <dbReference type="NCBI Taxonomy" id="2582848"/>
    <lineage>
        <taxon>Bacteria</taxon>
        <taxon>Bacillati</taxon>
        <taxon>Bacillota</taxon>
        <taxon>Bacilli</taxon>
        <taxon>Bacillales</taxon>
        <taxon>Paenibacillaceae</taxon>
        <taxon>Paenibacillus</taxon>
    </lineage>
</organism>
<dbReference type="AlphaFoldDB" id="A0A5R9G2R9"/>
<keyword evidence="3" id="KW-1185">Reference proteome</keyword>
<protein>
    <submittedName>
        <fullName evidence="2">Tetratricopeptide repeat protein</fullName>
    </submittedName>
</protein>
<dbReference type="Pfam" id="PF14559">
    <property type="entry name" value="TPR_19"/>
    <property type="match status" value="1"/>
</dbReference>